<feature type="domain" description="PPE" evidence="3">
    <location>
        <begin position="2"/>
        <end position="163"/>
    </location>
</feature>
<dbReference type="InterPro" id="IPR038332">
    <property type="entry name" value="PPE_sf"/>
</dbReference>
<dbReference type="Proteomes" id="UP000094224">
    <property type="component" value="Unassembled WGS sequence"/>
</dbReference>
<name>A0A1E3SWF5_9MYCO</name>
<dbReference type="GO" id="GO:0052572">
    <property type="term" value="P:response to host immune response"/>
    <property type="evidence" value="ECO:0007669"/>
    <property type="project" value="TreeGrafter"/>
</dbReference>
<gene>
    <name evidence="4" type="ORF">BHQ21_13125</name>
</gene>
<feature type="region of interest" description="Disordered" evidence="2">
    <location>
        <begin position="165"/>
        <end position="226"/>
    </location>
</feature>
<proteinExistence type="inferred from homology"/>
<evidence type="ECO:0000259" key="3">
    <source>
        <dbReference type="Pfam" id="PF00823"/>
    </source>
</evidence>
<dbReference type="Gene3D" id="1.20.1260.20">
    <property type="entry name" value="PPE superfamily"/>
    <property type="match status" value="1"/>
</dbReference>
<dbReference type="RefSeq" id="WP_069400718.1">
    <property type="nucleotide sequence ID" value="NZ_JAYWKZ010000026.1"/>
</dbReference>
<keyword evidence="5" id="KW-1185">Reference proteome</keyword>
<comment type="caution">
    <text evidence="4">The sequence shown here is derived from an EMBL/GenBank/DDBJ whole genome shotgun (WGS) entry which is preliminary data.</text>
</comment>
<dbReference type="PANTHER" id="PTHR46766:SF1">
    <property type="entry name" value="GLUTAMINE-RICH PROTEIN 2"/>
    <property type="match status" value="1"/>
</dbReference>
<accession>A0A1E3SWF5</accession>
<dbReference type="SUPFAM" id="SSF140459">
    <property type="entry name" value="PE/PPE dimer-like"/>
    <property type="match status" value="1"/>
</dbReference>
<evidence type="ECO:0000313" key="5">
    <source>
        <dbReference type="Proteomes" id="UP000094224"/>
    </source>
</evidence>
<dbReference type="AlphaFoldDB" id="A0A1E3SWF5"/>
<evidence type="ECO:0000313" key="4">
    <source>
        <dbReference type="EMBL" id="ODR05898.1"/>
    </source>
</evidence>
<reference evidence="5" key="1">
    <citation type="submission" date="2016-09" db="EMBL/GenBank/DDBJ databases">
        <authorList>
            <person name="Greninger A.L."/>
            <person name="Jerome K.R."/>
            <person name="Mcnair B."/>
            <person name="Wallis C."/>
            <person name="Fang F."/>
        </authorList>
    </citation>
    <scope>NUCLEOTIDE SEQUENCE [LARGE SCALE GENOMIC DNA]</scope>
    <source>
        <strain evidence="5">BC1_M4</strain>
    </source>
</reference>
<feature type="compositionally biased region" description="Polar residues" evidence="2">
    <location>
        <begin position="195"/>
        <end position="211"/>
    </location>
</feature>
<dbReference type="EMBL" id="MIHC01000020">
    <property type="protein sequence ID" value="ODR05898.1"/>
    <property type="molecule type" value="Genomic_DNA"/>
</dbReference>
<organism evidence="4 5">
    <name type="scientific">Mycobacterium sherrisii</name>
    <dbReference type="NCBI Taxonomy" id="243061"/>
    <lineage>
        <taxon>Bacteria</taxon>
        <taxon>Bacillati</taxon>
        <taxon>Actinomycetota</taxon>
        <taxon>Actinomycetes</taxon>
        <taxon>Mycobacteriales</taxon>
        <taxon>Mycobacteriaceae</taxon>
        <taxon>Mycobacterium</taxon>
        <taxon>Mycobacterium simiae complex</taxon>
    </lineage>
</organism>
<protein>
    <recommendedName>
        <fullName evidence="3">PPE domain-containing protein</fullName>
    </recommendedName>
</protein>
<evidence type="ECO:0000256" key="2">
    <source>
        <dbReference type="SAM" id="MobiDB-lite"/>
    </source>
</evidence>
<dbReference type="Pfam" id="PF00823">
    <property type="entry name" value="PPE"/>
    <property type="match status" value="1"/>
</dbReference>
<feature type="region of interest" description="Disordered" evidence="2">
    <location>
        <begin position="375"/>
        <end position="395"/>
    </location>
</feature>
<feature type="compositionally biased region" description="Polar residues" evidence="2">
    <location>
        <begin position="171"/>
        <end position="182"/>
    </location>
</feature>
<evidence type="ECO:0000256" key="1">
    <source>
        <dbReference type="ARBA" id="ARBA00010652"/>
    </source>
</evidence>
<sequence>MDFGLLPPEVNSGLMYAGPGAGPMLAAAAAWDEVAAELEFAAGGYSAQVAGLVGQVWIGPSAAAMSAAVAPYTAWLQACAGQAAQTATQAFSAAAAYEAAFAMTVPPPVVAANRAQLLALIATNFFGQNTPAIAATEAQYMAMWAQDATAMYGYAAAAASASTLKPFDEPPQTTNQSGQARQASAVAKSAGDATSARTQSVMQLAASQQSGGVDPPLPSGSSANVAPGGAVIDPGVTVTATEGYPITFSGGVFKAVTSVTLNVPSYGETVTVPAGLTLQFQAGVTGTLTNGTVTVMPNSGMFTGTFTAPTGGLTASGAGVNVTLNSGGAILAVNTGTVITGPAVATPLPTPSSSGAAAASAASASSASAASSSSASAASSAASTTGSASSVAGNASSVAGNASSVAENAGIQVPVGVQGP</sequence>
<dbReference type="PANTHER" id="PTHR46766">
    <property type="entry name" value="GLUTAMINE-RICH PROTEIN 2"/>
    <property type="match status" value="1"/>
</dbReference>
<comment type="similarity">
    <text evidence="1">Belongs to the mycobacterial PPE family.</text>
</comment>
<dbReference type="FunFam" id="1.20.1260.20:FF:000001">
    <property type="entry name" value="PPE family protein PPE41"/>
    <property type="match status" value="1"/>
</dbReference>
<dbReference type="STRING" id="243061.AWC25_06350"/>
<dbReference type="InterPro" id="IPR000030">
    <property type="entry name" value="PPE_dom"/>
</dbReference>